<evidence type="ECO:0000313" key="1">
    <source>
        <dbReference type="EMBL" id="KKK68109.1"/>
    </source>
</evidence>
<gene>
    <name evidence="1" type="ORF">LCGC14_2947390</name>
</gene>
<dbReference type="EMBL" id="LAZR01059288">
    <property type="protein sequence ID" value="KKK68109.1"/>
    <property type="molecule type" value="Genomic_DNA"/>
</dbReference>
<protein>
    <submittedName>
        <fullName evidence="1">Uncharacterized protein</fullName>
    </submittedName>
</protein>
<comment type="caution">
    <text evidence="1">The sequence shown here is derived from an EMBL/GenBank/DDBJ whole genome shotgun (WGS) entry which is preliminary data.</text>
</comment>
<dbReference type="AlphaFoldDB" id="A0A0F8ZP00"/>
<name>A0A0F8ZP00_9ZZZZ</name>
<organism evidence="1">
    <name type="scientific">marine sediment metagenome</name>
    <dbReference type="NCBI Taxonomy" id="412755"/>
    <lineage>
        <taxon>unclassified sequences</taxon>
        <taxon>metagenomes</taxon>
        <taxon>ecological metagenomes</taxon>
    </lineage>
</organism>
<accession>A0A0F8ZP00</accession>
<sequence>MSDFEPIPQDELDAMRVQEEAASKAPWDVFLDATNQYLIGKRN</sequence>
<reference evidence="1" key="1">
    <citation type="journal article" date="2015" name="Nature">
        <title>Complex archaea that bridge the gap between prokaryotes and eukaryotes.</title>
        <authorList>
            <person name="Spang A."/>
            <person name="Saw J.H."/>
            <person name="Jorgensen S.L."/>
            <person name="Zaremba-Niedzwiedzka K."/>
            <person name="Martijn J."/>
            <person name="Lind A.E."/>
            <person name="van Eijk R."/>
            <person name="Schleper C."/>
            <person name="Guy L."/>
            <person name="Ettema T.J."/>
        </authorList>
    </citation>
    <scope>NUCLEOTIDE SEQUENCE</scope>
</reference>
<feature type="non-terminal residue" evidence="1">
    <location>
        <position position="43"/>
    </location>
</feature>
<proteinExistence type="predicted"/>